<dbReference type="AlphaFoldDB" id="A0A062UFG6"/>
<sequence length="60" mass="6897">MFRVERADSEAATEAGNMANLILLLEDNPRMAQMFATWGRMSDDKRQAYRETAKAFLDQL</sequence>
<protein>
    <submittedName>
        <fullName evidence="1">Uncharacterized protein</fullName>
    </submittedName>
</protein>
<evidence type="ECO:0000313" key="1">
    <source>
        <dbReference type="EMBL" id="KCZ54860.1"/>
    </source>
</evidence>
<reference evidence="1 2" key="1">
    <citation type="journal article" date="2014" name="Antonie Van Leeuwenhoek">
        <title>Hyphomonas beringensis sp. nov. and Hyphomonas chukchiensis sp. nov., isolated from surface seawater of the Bering Sea and Chukchi Sea.</title>
        <authorList>
            <person name="Li C."/>
            <person name="Lai Q."/>
            <person name="Li G."/>
            <person name="Dong C."/>
            <person name="Wang J."/>
            <person name="Liao Y."/>
            <person name="Shao Z."/>
        </authorList>
    </citation>
    <scope>NUCLEOTIDE SEQUENCE [LARGE SCALE GENOMIC DNA]</scope>
    <source>
        <strain evidence="1 2">25B14_1</strain>
    </source>
</reference>
<comment type="caution">
    <text evidence="1">The sequence shown here is derived from an EMBL/GenBank/DDBJ whole genome shotgun (WGS) entry which is preliminary data.</text>
</comment>
<proteinExistence type="predicted"/>
<keyword evidence="2" id="KW-1185">Reference proteome</keyword>
<organism evidence="1 2">
    <name type="scientific">Hyphomonas beringensis</name>
    <dbReference type="NCBI Taxonomy" id="1280946"/>
    <lineage>
        <taxon>Bacteria</taxon>
        <taxon>Pseudomonadati</taxon>
        <taxon>Pseudomonadota</taxon>
        <taxon>Alphaproteobacteria</taxon>
        <taxon>Hyphomonadales</taxon>
        <taxon>Hyphomonadaceae</taxon>
        <taxon>Hyphomonas</taxon>
    </lineage>
</organism>
<dbReference type="PATRIC" id="fig|1280946.3.peg.1633"/>
<dbReference type="STRING" id="1280946.HY29_13115"/>
<name>A0A062UFG6_9PROT</name>
<accession>A0A062UFG6</accession>
<dbReference type="Proteomes" id="UP000027037">
    <property type="component" value="Unassembled WGS sequence"/>
</dbReference>
<evidence type="ECO:0000313" key="2">
    <source>
        <dbReference type="Proteomes" id="UP000027037"/>
    </source>
</evidence>
<dbReference type="Gene3D" id="1.10.10.1710">
    <property type="entry name" value="Deoxyribodipyrimidine photolyase-related"/>
    <property type="match status" value="1"/>
</dbReference>
<dbReference type="EMBL" id="AWFF01000033">
    <property type="protein sequence ID" value="KCZ54860.1"/>
    <property type="molecule type" value="Genomic_DNA"/>
</dbReference>
<gene>
    <name evidence="1" type="ORF">HY29_13115</name>
</gene>